<dbReference type="AlphaFoldDB" id="A0A142BCM5"/>
<dbReference type="KEGG" id="emp:EZMO1_2406"/>
<dbReference type="RefSeq" id="WP_145912577.1">
    <property type="nucleotide sequence ID" value="NZ_CP013251.1"/>
</dbReference>
<proteinExistence type="predicted"/>
<dbReference type="STRING" id="570277.EZMO1_2406"/>
<sequence>MFQVVLLTGFLLIVCLCSRGYAGISAATDQEAADKAFWDVFYEGPCAEPKRGWVLVKDKIVPHEHANIHHCYPTHNSANPMLSQLLNMIACHRTCKSTDTFTDTGSPGSLSQQNDKVRVRLFHWHLASGSSYKSASAQLEHIQSDLTSHLRSNKLNPNILVFTGTEFFELKSKNQKQWQSFCKAITNELGDPEQLLPLNERCQNSAFLGEKTGVSTPYTFSHYIHMDEIAVISLLPIRFLRPVPNEYRACNMRSPDDNLDLNDDLNLNFYHSMLLTVRFDDVGLKMMIAASPDQGVDPLNLKVGRNNWDICMEEGIKPSLERHISYTEPMIAVSHISSNSFNPEMMTRVVRGSSTKWAGEKELDKSVNSEARYYAKLGDARSKSPRISQVMYRKGYSDNKKGSLRRSAQRFYAFHKNSSSYLDYLYYMLSYFYSVAAVYDYAPMYPSYTTFTIDSTLLEKLPESPENAPEFSQPP</sequence>
<accession>A0A142BCM5</accession>
<evidence type="ECO:0000313" key="1">
    <source>
        <dbReference type="EMBL" id="AMO56501.1"/>
    </source>
</evidence>
<dbReference type="PATRIC" id="fig|570277.3.peg.2587"/>
<reference evidence="1 2" key="1">
    <citation type="journal article" date="2016" name="Front. Microbiol.">
        <title>Genomic Insight into the Host-Endosymbiont Relationship of Endozoicomonas montiporae CL-33(T) with its Coral Host.</title>
        <authorList>
            <person name="Ding J.-Y."/>
            <person name="Shiu J.-H."/>
            <person name="Chen W.-M."/>
            <person name="Chiang Y.-R."/>
            <person name="Tang S.-L."/>
        </authorList>
    </citation>
    <scope>NUCLEOTIDE SEQUENCE [LARGE SCALE GENOMIC DNA]</scope>
    <source>
        <strain evidence="1 2">CL-33</strain>
    </source>
</reference>
<gene>
    <name evidence="1" type="ORF">EZMO1_2406</name>
</gene>
<evidence type="ECO:0000313" key="2">
    <source>
        <dbReference type="Proteomes" id="UP000071065"/>
    </source>
</evidence>
<organism evidence="1 2">
    <name type="scientific">Endozoicomonas montiporae CL-33</name>
    <dbReference type="NCBI Taxonomy" id="570277"/>
    <lineage>
        <taxon>Bacteria</taxon>
        <taxon>Pseudomonadati</taxon>
        <taxon>Pseudomonadota</taxon>
        <taxon>Gammaproteobacteria</taxon>
        <taxon>Oceanospirillales</taxon>
        <taxon>Endozoicomonadaceae</taxon>
        <taxon>Endozoicomonas</taxon>
    </lineage>
</organism>
<dbReference type="EMBL" id="CP013251">
    <property type="protein sequence ID" value="AMO56501.1"/>
    <property type="molecule type" value="Genomic_DNA"/>
</dbReference>
<dbReference type="Proteomes" id="UP000071065">
    <property type="component" value="Chromosome"/>
</dbReference>
<name>A0A142BCM5_9GAMM</name>
<protein>
    <submittedName>
        <fullName evidence="1">Uncharacterized protein</fullName>
    </submittedName>
</protein>